<dbReference type="InterPro" id="IPR050545">
    <property type="entry name" value="Mycobact_MmpL"/>
</dbReference>
<organism evidence="8 9">
    <name type="scientific">Phytohabitans flavus</name>
    <dbReference type="NCBI Taxonomy" id="1076124"/>
    <lineage>
        <taxon>Bacteria</taxon>
        <taxon>Bacillati</taxon>
        <taxon>Actinomycetota</taxon>
        <taxon>Actinomycetes</taxon>
        <taxon>Micromonosporales</taxon>
        <taxon>Micromonosporaceae</taxon>
    </lineage>
</organism>
<dbReference type="InterPro" id="IPR000731">
    <property type="entry name" value="SSD"/>
</dbReference>
<dbReference type="InterPro" id="IPR004869">
    <property type="entry name" value="MMPL_dom"/>
</dbReference>
<keyword evidence="5 6" id="KW-0472">Membrane</keyword>
<feature type="transmembrane region" description="Helical" evidence="6">
    <location>
        <begin position="662"/>
        <end position="689"/>
    </location>
</feature>
<dbReference type="Gene3D" id="1.20.1640.10">
    <property type="entry name" value="Multidrug efflux transporter AcrB transmembrane domain"/>
    <property type="match status" value="2"/>
</dbReference>
<name>A0A6F8XKY9_9ACTN</name>
<gene>
    <name evidence="8" type="ORF">Pflav_008680</name>
</gene>
<evidence type="ECO:0000256" key="4">
    <source>
        <dbReference type="ARBA" id="ARBA00022989"/>
    </source>
</evidence>
<reference evidence="8 9" key="2">
    <citation type="submission" date="2020-03" db="EMBL/GenBank/DDBJ databases">
        <authorList>
            <person name="Ichikawa N."/>
            <person name="Kimura A."/>
            <person name="Kitahashi Y."/>
            <person name="Uohara A."/>
        </authorList>
    </citation>
    <scope>NUCLEOTIDE SEQUENCE [LARGE SCALE GENOMIC DNA]</scope>
    <source>
        <strain evidence="8 9">NBRC 107702</strain>
    </source>
</reference>
<dbReference type="EMBL" id="AP022870">
    <property type="protein sequence ID" value="BCB74458.1"/>
    <property type="molecule type" value="Genomic_DNA"/>
</dbReference>
<proteinExistence type="predicted"/>
<keyword evidence="9" id="KW-1185">Reference proteome</keyword>
<feature type="transmembrane region" description="Helical" evidence="6">
    <location>
        <begin position="309"/>
        <end position="332"/>
    </location>
</feature>
<evidence type="ECO:0000256" key="1">
    <source>
        <dbReference type="ARBA" id="ARBA00004651"/>
    </source>
</evidence>
<evidence type="ECO:0000313" key="9">
    <source>
        <dbReference type="Proteomes" id="UP000502508"/>
    </source>
</evidence>
<evidence type="ECO:0000256" key="6">
    <source>
        <dbReference type="SAM" id="Phobius"/>
    </source>
</evidence>
<keyword evidence="3 6" id="KW-0812">Transmembrane</keyword>
<evidence type="ECO:0000313" key="8">
    <source>
        <dbReference type="EMBL" id="BCB74458.1"/>
    </source>
</evidence>
<dbReference type="PANTHER" id="PTHR33406">
    <property type="entry name" value="MEMBRANE PROTEIN MJ1562-RELATED"/>
    <property type="match status" value="1"/>
</dbReference>
<dbReference type="GO" id="GO:0005886">
    <property type="term" value="C:plasma membrane"/>
    <property type="evidence" value="ECO:0007669"/>
    <property type="project" value="UniProtKB-SubCell"/>
</dbReference>
<evidence type="ECO:0000256" key="5">
    <source>
        <dbReference type="ARBA" id="ARBA00023136"/>
    </source>
</evidence>
<protein>
    <submittedName>
        <fullName evidence="8">Membrane protein</fullName>
    </submittedName>
</protein>
<dbReference type="Pfam" id="PF03176">
    <property type="entry name" value="MMPL"/>
    <property type="match status" value="2"/>
</dbReference>
<feature type="domain" description="SSD" evidence="7">
    <location>
        <begin position="239"/>
        <end position="330"/>
    </location>
</feature>
<feature type="transmembrane region" description="Helical" evidence="6">
    <location>
        <begin position="555"/>
        <end position="574"/>
    </location>
</feature>
<evidence type="ECO:0000259" key="7">
    <source>
        <dbReference type="PROSITE" id="PS50156"/>
    </source>
</evidence>
<sequence>MAKFLYRLGAVAARRRLIFLGASLAVLAAALLLAFGSAGSFAPGHSIPGSPAQVALEKADRHSPEDGGVSGVVLFAAPNGAQVNDEAVVRQMHAVVARMQAEDVVAEVGDPLEDVSADGRIAVASVSFDLPSDSEVDPVLQEAVRATGGVYNEQFGDQGGRVLFGGDAFEQELEPFGVPETIGIGVALLVMLVTFGSVLAAGLPMLTAALGVGGSAAGTLLAANLFDVSQNALTLAIMLGLAVGIDYALLIVSRHRAQLTRGAAVAESIALAIATAGSAVVFAGLTVIIALVGLTLAGVPMLTSMGLAAAGAVAVAVLLALTTLPAVMSLAGERLRPKPSSRAARRELETRKRGMAARWVDAVIRHPRKVVVAVVLGLAVVAVPATQLELALNDNGSAAKSSEPRQVYDLIAGAFGPGVNGPLAVLVEGGSVAELNSTAKTVIDTVESMPGVAEVNGPLIAPDQRAAFVEVVPTTGPRDGATNALVADLRAALEPIGTQTGNYVAVTGLTVVGLDAVDKLNNALLPFTVVVVGLSLLLLLLAFRSWTIPLKATAGFLLSVGAAFGAMVAVFQWGWLAGPLGVPLEGPVPSFAPIIVMAVLFGLAMDYEVFLVSAMREHYARHGNAQEAIRAGSRNAGRVVVAAAVIMITVFASFLFSHDPNVMPIALALAFGVLVDAFLVRLTLVPAVLKLLGDRAWRLPRWLDRVVPKVDIEGHDVSENRSTVREPELVG</sequence>
<dbReference type="Proteomes" id="UP000502508">
    <property type="component" value="Chromosome"/>
</dbReference>
<feature type="transmembrane region" description="Helical" evidence="6">
    <location>
        <begin position="594"/>
        <end position="615"/>
    </location>
</feature>
<dbReference type="PROSITE" id="PS50156">
    <property type="entry name" value="SSD"/>
    <property type="match status" value="1"/>
</dbReference>
<evidence type="ECO:0000256" key="2">
    <source>
        <dbReference type="ARBA" id="ARBA00022475"/>
    </source>
</evidence>
<feature type="transmembrane region" description="Helical" evidence="6">
    <location>
        <begin position="370"/>
        <end position="388"/>
    </location>
</feature>
<feature type="transmembrane region" description="Helical" evidence="6">
    <location>
        <begin position="208"/>
        <end position="226"/>
    </location>
</feature>
<dbReference type="RefSeq" id="WP_173033837.1">
    <property type="nucleotide sequence ID" value="NZ_AP022870.1"/>
</dbReference>
<dbReference type="AlphaFoldDB" id="A0A6F8XKY9"/>
<reference evidence="8 9" key="1">
    <citation type="submission" date="2020-03" db="EMBL/GenBank/DDBJ databases">
        <title>Whole genome shotgun sequence of Phytohabitans flavus NBRC 107702.</title>
        <authorList>
            <person name="Komaki H."/>
            <person name="Tamura T."/>
        </authorList>
    </citation>
    <scope>NUCLEOTIDE SEQUENCE [LARGE SCALE GENOMIC DNA]</scope>
    <source>
        <strain evidence="8 9">NBRC 107702</strain>
    </source>
</reference>
<dbReference type="PANTHER" id="PTHR33406:SF13">
    <property type="entry name" value="MEMBRANE PROTEIN YDFJ"/>
    <property type="match status" value="1"/>
</dbReference>
<keyword evidence="2" id="KW-1003">Cell membrane</keyword>
<feature type="transmembrane region" description="Helical" evidence="6">
    <location>
        <begin position="232"/>
        <end position="252"/>
    </location>
</feature>
<dbReference type="SUPFAM" id="SSF82866">
    <property type="entry name" value="Multidrug efflux transporter AcrB transmembrane domain"/>
    <property type="match status" value="2"/>
</dbReference>
<comment type="subcellular location">
    <subcellularLocation>
        <location evidence="1">Cell membrane</location>
        <topology evidence="1">Multi-pass membrane protein</topology>
    </subcellularLocation>
</comment>
<feature type="transmembrane region" description="Helical" evidence="6">
    <location>
        <begin position="264"/>
        <end position="297"/>
    </location>
</feature>
<feature type="transmembrane region" description="Helical" evidence="6">
    <location>
        <begin position="636"/>
        <end position="656"/>
    </location>
</feature>
<accession>A0A6F8XKY9</accession>
<dbReference type="KEGG" id="pfla:Pflav_008680"/>
<evidence type="ECO:0000256" key="3">
    <source>
        <dbReference type="ARBA" id="ARBA00022692"/>
    </source>
</evidence>
<feature type="transmembrane region" description="Helical" evidence="6">
    <location>
        <begin position="182"/>
        <end position="201"/>
    </location>
</feature>
<feature type="transmembrane region" description="Helical" evidence="6">
    <location>
        <begin position="523"/>
        <end position="543"/>
    </location>
</feature>
<keyword evidence="4 6" id="KW-1133">Transmembrane helix</keyword>